<sequence>MEFMKHSPRPTNLRKMYDMHVNEYKQELQCFLWQQSVFYTMAFFGSHAWSLKWFMITPDRISNIPDHAENGLMTYPNFTDNFVDEKRLIIIIPYPHEGERDFILMAPSKDVFDKVVTWFDKYMVNMKKKGLTNSTVTETSEEADPDFEDADNHGDLIDFPSDASDIEIVFWFLLHPLRFAMHYTLPDVRQLDSHGDTKILSNKRIMHAFASTFMCLVWLFIGSYSMVSSLEALAELLDITDAVIGFTVSTAGTSLPNYVASKVAAENGFGNQASNFVILRWHGGFFLGLYVTYVVFAIGQVYLGNDSN</sequence>
<gene>
    <name evidence="9" type="ORF">ACHAWO_009665</name>
</gene>
<dbReference type="InterPro" id="IPR044880">
    <property type="entry name" value="NCX_ion-bd_dom_sf"/>
</dbReference>
<dbReference type="Proteomes" id="UP001530400">
    <property type="component" value="Unassembled WGS sequence"/>
</dbReference>
<comment type="subcellular location">
    <subcellularLocation>
        <location evidence="1">Membrane</location>
        <topology evidence="1">Multi-pass membrane protein</topology>
    </subcellularLocation>
</comment>
<evidence type="ECO:0000313" key="9">
    <source>
        <dbReference type="EMBL" id="KAL3786321.1"/>
    </source>
</evidence>
<dbReference type="InterPro" id="IPR004837">
    <property type="entry name" value="NaCa_Exmemb"/>
</dbReference>
<evidence type="ECO:0000256" key="3">
    <source>
        <dbReference type="ARBA" id="ARBA00022449"/>
    </source>
</evidence>
<dbReference type="Gene3D" id="1.20.1420.30">
    <property type="entry name" value="NCX, central ion-binding region"/>
    <property type="match status" value="1"/>
</dbReference>
<dbReference type="PANTHER" id="PTHR10846:SF73">
    <property type="entry name" value="SODIUM_CALCIUM EXCHANGER MEMBRANE REGION DOMAIN-CONTAINING PROTEIN"/>
    <property type="match status" value="1"/>
</dbReference>
<evidence type="ECO:0000256" key="2">
    <source>
        <dbReference type="ARBA" id="ARBA00005364"/>
    </source>
</evidence>
<dbReference type="Pfam" id="PF01699">
    <property type="entry name" value="Na_Ca_ex"/>
    <property type="match status" value="1"/>
</dbReference>
<keyword evidence="10" id="KW-1185">Reference proteome</keyword>
<comment type="caution">
    <text evidence="9">The sequence shown here is derived from an EMBL/GenBank/DDBJ whole genome shotgun (WGS) entry which is preliminary data.</text>
</comment>
<evidence type="ECO:0000259" key="8">
    <source>
        <dbReference type="Pfam" id="PF01699"/>
    </source>
</evidence>
<reference evidence="9 10" key="1">
    <citation type="submission" date="2024-10" db="EMBL/GenBank/DDBJ databases">
        <title>Updated reference genomes for cyclostephanoid diatoms.</title>
        <authorList>
            <person name="Roberts W.R."/>
            <person name="Alverson A.J."/>
        </authorList>
    </citation>
    <scope>NUCLEOTIDE SEQUENCE [LARGE SCALE GENOMIC DNA]</scope>
    <source>
        <strain evidence="9 10">AJA010-31</strain>
    </source>
</reference>
<evidence type="ECO:0000256" key="7">
    <source>
        <dbReference type="SAM" id="Phobius"/>
    </source>
</evidence>
<feature type="transmembrane region" description="Helical" evidence="7">
    <location>
        <begin position="284"/>
        <end position="303"/>
    </location>
</feature>
<dbReference type="GO" id="GO:0016020">
    <property type="term" value="C:membrane"/>
    <property type="evidence" value="ECO:0007669"/>
    <property type="project" value="UniProtKB-SubCell"/>
</dbReference>
<feature type="transmembrane region" description="Helical" evidence="7">
    <location>
        <begin position="208"/>
        <end position="227"/>
    </location>
</feature>
<dbReference type="EMBL" id="JALLPJ020000655">
    <property type="protein sequence ID" value="KAL3786321.1"/>
    <property type="molecule type" value="Genomic_DNA"/>
</dbReference>
<organism evidence="9 10">
    <name type="scientific">Cyclotella atomus</name>
    <dbReference type="NCBI Taxonomy" id="382360"/>
    <lineage>
        <taxon>Eukaryota</taxon>
        <taxon>Sar</taxon>
        <taxon>Stramenopiles</taxon>
        <taxon>Ochrophyta</taxon>
        <taxon>Bacillariophyta</taxon>
        <taxon>Coscinodiscophyceae</taxon>
        <taxon>Thalassiosirophycidae</taxon>
        <taxon>Stephanodiscales</taxon>
        <taxon>Stephanodiscaceae</taxon>
        <taxon>Cyclotella</taxon>
    </lineage>
</organism>
<evidence type="ECO:0000256" key="6">
    <source>
        <dbReference type="ARBA" id="ARBA00023136"/>
    </source>
</evidence>
<feature type="domain" description="Sodium/calcium exchanger membrane region" evidence="8">
    <location>
        <begin position="208"/>
        <end position="271"/>
    </location>
</feature>
<keyword evidence="4 7" id="KW-0812">Transmembrane</keyword>
<name>A0ABD3PGA4_9STRA</name>
<dbReference type="AlphaFoldDB" id="A0ABD3PGA4"/>
<protein>
    <recommendedName>
        <fullName evidence="8">Sodium/calcium exchanger membrane region domain-containing protein</fullName>
    </recommendedName>
</protein>
<keyword evidence="3" id="KW-0813">Transport</keyword>
<evidence type="ECO:0000313" key="10">
    <source>
        <dbReference type="Proteomes" id="UP001530400"/>
    </source>
</evidence>
<keyword evidence="3" id="KW-0050">Antiport</keyword>
<keyword evidence="5 7" id="KW-1133">Transmembrane helix</keyword>
<proteinExistence type="inferred from homology"/>
<accession>A0ABD3PGA4</accession>
<keyword evidence="6 7" id="KW-0472">Membrane</keyword>
<evidence type="ECO:0000256" key="1">
    <source>
        <dbReference type="ARBA" id="ARBA00004141"/>
    </source>
</evidence>
<dbReference type="PANTHER" id="PTHR10846">
    <property type="entry name" value="SODIUM/POTASSIUM/CALCIUM EXCHANGER"/>
    <property type="match status" value="1"/>
</dbReference>
<comment type="similarity">
    <text evidence="2">Belongs to the Ca(2+):cation antiporter (CaCA) (TC 2.A.19) family. SLC24A subfamily.</text>
</comment>
<evidence type="ECO:0000256" key="5">
    <source>
        <dbReference type="ARBA" id="ARBA00022989"/>
    </source>
</evidence>
<dbReference type="GO" id="GO:0015297">
    <property type="term" value="F:antiporter activity"/>
    <property type="evidence" value="ECO:0007669"/>
    <property type="project" value="UniProtKB-KW"/>
</dbReference>
<dbReference type="InterPro" id="IPR004481">
    <property type="entry name" value="K/Na/Ca-exchanger"/>
</dbReference>
<evidence type="ECO:0000256" key="4">
    <source>
        <dbReference type="ARBA" id="ARBA00022692"/>
    </source>
</evidence>